<feature type="compositionally biased region" description="Polar residues" evidence="1">
    <location>
        <begin position="1759"/>
        <end position="1771"/>
    </location>
</feature>
<feature type="region of interest" description="Disordered" evidence="1">
    <location>
        <begin position="173"/>
        <end position="286"/>
    </location>
</feature>
<feature type="region of interest" description="Disordered" evidence="1">
    <location>
        <begin position="505"/>
        <end position="556"/>
    </location>
</feature>
<feature type="region of interest" description="Disordered" evidence="1">
    <location>
        <begin position="1563"/>
        <end position="1585"/>
    </location>
</feature>
<dbReference type="PANTHER" id="PTHR33472:SF28">
    <property type="entry name" value="BROMO AND FHA DOMAIN-CONTAINING PROTEIN DDB_G0267958"/>
    <property type="match status" value="1"/>
</dbReference>
<feature type="region of interest" description="Disordered" evidence="1">
    <location>
        <begin position="1505"/>
        <end position="1530"/>
    </location>
</feature>
<comment type="caution">
    <text evidence="2">The sequence shown here is derived from an EMBL/GenBank/DDBJ whole genome shotgun (WGS) entry which is preliminary data.</text>
</comment>
<feature type="compositionally biased region" description="Basic and acidic residues" evidence="1">
    <location>
        <begin position="824"/>
        <end position="836"/>
    </location>
</feature>
<feature type="region of interest" description="Disordered" evidence="1">
    <location>
        <begin position="1384"/>
        <end position="1411"/>
    </location>
</feature>
<feature type="compositionally biased region" description="Basic and acidic residues" evidence="1">
    <location>
        <begin position="545"/>
        <end position="556"/>
    </location>
</feature>
<feature type="region of interest" description="Disordered" evidence="1">
    <location>
        <begin position="621"/>
        <end position="660"/>
    </location>
</feature>
<feature type="compositionally biased region" description="Low complexity" evidence="1">
    <location>
        <begin position="361"/>
        <end position="372"/>
    </location>
</feature>
<feature type="compositionally biased region" description="Polar residues" evidence="1">
    <location>
        <begin position="380"/>
        <end position="390"/>
    </location>
</feature>
<feature type="region of interest" description="Disordered" evidence="1">
    <location>
        <begin position="315"/>
        <end position="410"/>
    </location>
</feature>
<dbReference type="EMBL" id="BLBS01000003">
    <property type="protein sequence ID" value="GET85589.1"/>
    <property type="molecule type" value="Genomic_DNA"/>
</dbReference>
<feature type="region of interest" description="Disordered" evidence="1">
    <location>
        <begin position="824"/>
        <end position="847"/>
    </location>
</feature>
<feature type="compositionally biased region" description="Low complexity" evidence="1">
    <location>
        <begin position="1389"/>
        <end position="1411"/>
    </location>
</feature>
<proteinExistence type="predicted"/>
<organism evidence="2 3">
    <name type="scientific">Leishmania tarentolae</name>
    <name type="common">Sauroleishmania tarentolae</name>
    <dbReference type="NCBI Taxonomy" id="5689"/>
    <lineage>
        <taxon>Eukaryota</taxon>
        <taxon>Discoba</taxon>
        <taxon>Euglenozoa</taxon>
        <taxon>Kinetoplastea</taxon>
        <taxon>Metakinetoplastina</taxon>
        <taxon>Trypanosomatida</taxon>
        <taxon>Trypanosomatidae</taxon>
        <taxon>Leishmaniinae</taxon>
        <taxon>Leishmania</taxon>
        <taxon>lizard Leishmania</taxon>
    </lineage>
</organism>
<sequence length="1938" mass="204989">MGDSPPPEPGARNNLAEPAAPHELRLYNIEVRSCGHPQQLYVRAPVSPSRSIAGERDGKLGSSPVHRAAVPCTEGTEAAISRRHPASGVAHTLPPALAPVGRITAIDATPPARGSSVLVAPYAAETARASTRSEPLQLVVVDGVRTPASSASTSLTAAASAEMSVMMRRHSANDNMRHPHQPEPWQQSQQQQHDCDSSEIESKPSPPVMGPCPLEKGTSAFMHPPRSTLSSPRKPSVSGSTEERDTDVVVPAEDSTDRPPRPIAAASGGERELLSSGSPHTSSVQLTGDDGVVISAAESAASPPLATHPCLREAHSTEDTKYSDTSAHASVAEVHQPQAGVSSEARMPLPLPTTAVREEVSASSTRSASRVRSSMERSGTHYSSATTDTPPSVHVEPSAETGAATPTSCQLAEHSTYTIHRLRPGLIRGAYPSPAQASAASCSTGREDLVEVHSARELSGDNKSGNREGSSDVCSLSGSEAEAWLLDFPGQPSVLTGAAQEAHPYALQPTRAETWEAPSSRTGTGEDPPAMAPVAANQSSIAPSPRREPSAVQHRDDDVNDAMEAVVFPELVQQQRQARHEPIAVAERHIIERDGINEAVEDCEDDGEGQPGTVLAASAAVTTTDDPASSPPAPLSLSSRPSLHVAKSTAERTATAAAAHPPVEMLEDEVKEGLRAPAVLESPATRGGSAEDVSAELCAANDLESAPHNQPADATSDGEQVLAEDVRERQNSASIPRAAGETPPATCVLAHSSPSNRVLVPPPMQRTIPPGMPAAMIGGTYATPGAPLARDASPSLMALPPPPSAAHTADMWRWPPKPSPCDGREGHHYDYRRGGEQEQSWSAASPLQRHPVARSLLADVNVMEGEEDMAEVKYSAEQPRGALHMESRDDELQRRHASLSEAAPPQRSPTADVDTLVLAHRRLIAEAPLHELMELEREGRRLIMISMLQDREAVLQERAFDFSMLSLLPRRLSTVVAATETCRSAGTVNATSSSAASDRAAARLPAWVPPLPPSPLTPAASVSMSRSTASSVLSTVAVPPPTSREEVERLLRMRGLSGSWSLGVVSAALLADELLRREVVEGAEASARTTLQRLCQCGAEALNPYSIAMQEALARQRLVATEQLERQQAQSLENSPEADACMLLRIGRELALCCMMEDKERREVIIKAEQLGRRRLRELHLRGLAARLRQRELLQGFMNVALRNAIDDVVFSETQAREELQVEAIRELTMLLESTSGTVVRSTARQRHCPPPQRCGDAAPSWLSAANGTKGRSAAVGHEADQATKALGGCAPAGEGVDDDHDWELVEEVNDLSVGSDVVASSALEAPMKSAMAHAAAGSAIKETSASEALVADGAPAFFEWDPTSNSTSSLSARSKACKQHSISCQKQSTSTSSPSPHLPSMTARTTATSTTNTTCVLTTATASSGQAAGGDSSGNAPQLKCKDLATNGSGITASDGCRSPTTVLPTEEQKPLFQGHKCVNLAEVSVLLHALRCTEAAVRDKHKASRQTEITDGNGDAAPAWSRDHDSSAAVSAGNIDVGVAQSFSPLSTPPLHQQQYPVVSADDGMDASHHPRTKRHSRQASVTRVPPLISRHTIPCSLIDSPRRDYAALVRKYTPHREPQSSSPLCAAAAALASSPSASSSSSARPYADGDIYAYDPQRTRHSRPARRAALETCPDHRPPWERLCEDISGDEAASNAGAVLSLRNDRGTGAPASVSRSLLQTPERHVPSSSTVPPVLEVIAATRSTGSSPAVDVTVSPMNSSARPSQSPLRGCPTPTYASPTAAWTQYVQEQQWMRCIRGKAAAANHVNPDQSGCSRRRWGHAEDHRVQHLSAPSAPLLITRLPLECGPGVWMSSPRYEHGGVHVVATTAPPRTRPAPTNLADAFSQASRTGDVVHLPTTVAELLRAPQHTRLACPASASSARAGEQGIVSAGRGP</sequence>
<evidence type="ECO:0000313" key="2">
    <source>
        <dbReference type="EMBL" id="GET85589.1"/>
    </source>
</evidence>
<feature type="compositionally biased region" description="Polar residues" evidence="1">
    <location>
        <begin position="227"/>
        <end position="240"/>
    </location>
</feature>
<dbReference type="Proteomes" id="UP000419144">
    <property type="component" value="Unassembled WGS sequence"/>
</dbReference>
<feature type="compositionally biased region" description="Low complexity" evidence="1">
    <location>
        <begin position="635"/>
        <end position="659"/>
    </location>
</feature>
<dbReference type="PANTHER" id="PTHR33472">
    <property type="entry name" value="OS01G0106600 PROTEIN"/>
    <property type="match status" value="1"/>
</dbReference>
<evidence type="ECO:0000313" key="3">
    <source>
        <dbReference type="Proteomes" id="UP000419144"/>
    </source>
</evidence>
<evidence type="ECO:0000256" key="1">
    <source>
        <dbReference type="SAM" id="MobiDB-lite"/>
    </source>
</evidence>
<name>A0A640KDK1_LEITA</name>
<protein>
    <submittedName>
        <fullName evidence="2">Uncharacterized protein</fullName>
    </submittedName>
</protein>
<feature type="region of interest" description="Disordered" evidence="1">
    <location>
        <begin position="1750"/>
        <end position="1776"/>
    </location>
</feature>
<keyword evidence="3" id="KW-1185">Reference proteome</keyword>
<dbReference type="VEuPathDB" id="TriTrypDB:LtaPh_0308000"/>
<reference evidence="2" key="1">
    <citation type="submission" date="2019-11" db="EMBL/GenBank/DDBJ databases">
        <title>Leishmania tarentolae CDS.</title>
        <authorList>
            <person name="Goto Y."/>
            <person name="Yamagishi J."/>
        </authorList>
    </citation>
    <scope>NUCLEOTIDE SEQUENCE [LARGE SCALE GENOMIC DNA]</scope>
    <source>
        <strain evidence="2">Parrot Tar II</strain>
    </source>
</reference>
<dbReference type="OrthoDB" id="267786at2759"/>
<accession>A0A640KDK1</accession>
<feature type="compositionally biased region" description="Low complexity" evidence="1">
    <location>
        <begin position="183"/>
        <end position="192"/>
    </location>
</feature>
<feature type="region of interest" description="Disordered" evidence="1">
    <location>
        <begin position="1918"/>
        <end position="1938"/>
    </location>
</feature>
<feature type="region of interest" description="Disordered" evidence="1">
    <location>
        <begin position="876"/>
        <end position="911"/>
    </location>
</feature>
<feature type="region of interest" description="Disordered" evidence="1">
    <location>
        <begin position="1706"/>
        <end position="1734"/>
    </location>
</feature>
<feature type="compositionally biased region" description="Basic and acidic residues" evidence="1">
    <location>
        <begin position="193"/>
        <end position="202"/>
    </location>
</feature>
<feature type="compositionally biased region" description="Basic and acidic residues" evidence="1">
    <location>
        <begin position="883"/>
        <end position="894"/>
    </location>
</feature>
<gene>
    <name evidence="2" type="ORF">LtaPh_0308000</name>
</gene>